<dbReference type="InterPro" id="IPR036770">
    <property type="entry name" value="Ankyrin_rpt-contain_sf"/>
</dbReference>
<proteinExistence type="predicted"/>
<dbReference type="SUPFAM" id="SSF48403">
    <property type="entry name" value="Ankyrin repeat"/>
    <property type="match status" value="1"/>
</dbReference>
<comment type="caution">
    <text evidence="1">The sequence shown here is derived from an EMBL/GenBank/DDBJ whole genome shotgun (WGS) entry which is preliminary data.</text>
</comment>
<dbReference type="PANTHER" id="PTHR46586:SF3">
    <property type="entry name" value="ANKYRIN REPEAT-CONTAINING PROTEIN"/>
    <property type="match status" value="1"/>
</dbReference>
<name>A0A081AYZ3_PHYNI</name>
<gene>
    <name evidence="1" type="ORF">F444_01955</name>
</gene>
<dbReference type="InterPro" id="IPR052050">
    <property type="entry name" value="SecEffector_AnkRepeat"/>
</dbReference>
<dbReference type="AlphaFoldDB" id="A0A081AYZ3"/>
<protein>
    <submittedName>
        <fullName evidence="1">Uncharacterized protein</fullName>
    </submittedName>
</protein>
<dbReference type="Gene3D" id="1.25.40.20">
    <property type="entry name" value="Ankyrin repeat-containing domain"/>
    <property type="match status" value="1"/>
</dbReference>
<accession>A0A081AYZ3</accession>
<organism evidence="1 2">
    <name type="scientific">Phytophthora nicotianae P1976</name>
    <dbReference type="NCBI Taxonomy" id="1317066"/>
    <lineage>
        <taxon>Eukaryota</taxon>
        <taxon>Sar</taxon>
        <taxon>Stramenopiles</taxon>
        <taxon>Oomycota</taxon>
        <taxon>Peronosporomycetes</taxon>
        <taxon>Peronosporales</taxon>
        <taxon>Peronosporaceae</taxon>
        <taxon>Phytophthora</taxon>
    </lineage>
</organism>
<dbReference type="EMBL" id="ANJA01000361">
    <property type="protein sequence ID" value="ETO84104.1"/>
    <property type="molecule type" value="Genomic_DNA"/>
</dbReference>
<sequence length="634" mass="72251">MRRRCRLRGKRFEGGEVLYRERCRVVPNGVKGTGTQALLGVQMAAFRPSWQLRLAPIHLCHPEHPSSQRLCFASLTHRYSESDRALHVMKTLPKRVHDQVIPREYHSALRRDVDHLGIAYDIASETIEGLQLTIWRTLGILQRHIVELIDEFAWTTTDVAVEAAREGNVGRVRSLLDDLEYDIVSVVTAAVEAEQSRVLDTIRSDTRVWCIEIAIGESNQLRIVKLLYSWLDTQGATRRVLPGILRNAASNGLLDILEFAIENYVREHWRDGVLTQSLSSRARHPGRNELSEYLQCSPSFQRLFNNAFYEALENGHEHIAGMIYAAYPAYPARIRDNLLTSLVQLGRTNMVHFIYNKGRVTTAASNRVFMIAAACRHINILMLLLARADISLWTLRRGFKSALRARSFEIGKLLYNTGHISLELLEEEFAMTESVDIMRVLLETEQISADVVRHTFEHAVKVCSNEHQRCRVYAKIVEFLCREEYVSHSAAVWVFMKGVNSNNILLVKSVCKSYTMPPTLGANMLATAIQNDHMGVANFLWGQEWIPYELFVTEFIDAAKYGYLKIVEWFMSYNRASRQAITTAFLAATEAGHIQVAKLLSDKQQASTEEISDLIKNASARHHNHVAVFLFEQQ</sequence>
<dbReference type="Proteomes" id="UP000028582">
    <property type="component" value="Unassembled WGS sequence"/>
</dbReference>
<evidence type="ECO:0000313" key="1">
    <source>
        <dbReference type="EMBL" id="ETO84104.1"/>
    </source>
</evidence>
<dbReference type="PANTHER" id="PTHR46586">
    <property type="entry name" value="ANKYRIN REPEAT-CONTAINING PROTEIN"/>
    <property type="match status" value="1"/>
</dbReference>
<dbReference type="OrthoDB" id="135485at2759"/>
<reference evidence="1 2" key="1">
    <citation type="submission" date="2013-11" db="EMBL/GenBank/DDBJ databases">
        <title>The Genome Sequence of Phytophthora parasitica P1976.</title>
        <authorList>
            <consortium name="The Broad Institute Genomics Platform"/>
            <person name="Russ C."/>
            <person name="Tyler B."/>
            <person name="Panabieres F."/>
            <person name="Shan W."/>
            <person name="Tripathy S."/>
            <person name="Grunwald N."/>
            <person name="Machado M."/>
            <person name="Johnson C.S."/>
            <person name="Walker B."/>
            <person name="Young S."/>
            <person name="Zeng Q."/>
            <person name="Gargeya S."/>
            <person name="Fitzgerald M."/>
            <person name="Haas B."/>
            <person name="Abouelleil A."/>
            <person name="Allen A.W."/>
            <person name="Alvarado L."/>
            <person name="Arachchi H.M."/>
            <person name="Berlin A.M."/>
            <person name="Chapman S.B."/>
            <person name="Gainer-Dewar J."/>
            <person name="Goldberg J."/>
            <person name="Griggs A."/>
            <person name="Gujja S."/>
            <person name="Hansen M."/>
            <person name="Howarth C."/>
            <person name="Imamovic A."/>
            <person name="Ireland A."/>
            <person name="Larimer J."/>
            <person name="McCowan C."/>
            <person name="Murphy C."/>
            <person name="Pearson M."/>
            <person name="Poon T.W."/>
            <person name="Priest M."/>
            <person name="Roberts A."/>
            <person name="Saif S."/>
            <person name="Shea T."/>
            <person name="Sisk P."/>
            <person name="Sykes S."/>
            <person name="Wortman J."/>
            <person name="Nusbaum C."/>
            <person name="Birren B."/>
        </authorList>
    </citation>
    <scope>NUCLEOTIDE SEQUENCE [LARGE SCALE GENOMIC DNA]</scope>
    <source>
        <strain evidence="1 2">P1976</strain>
    </source>
</reference>
<evidence type="ECO:0000313" key="2">
    <source>
        <dbReference type="Proteomes" id="UP000028582"/>
    </source>
</evidence>